<keyword evidence="1" id="KW-0472">Membrane</keyword>
<dbReference type="AlphaFoldDB" id="A0A024VP12"/>
<reference evidence="3 4" key="1">
    <citation type="submission" date="2013-02" db="EMBL/GenBank/DDBJ databases">
        <title>The Genome Annotation of Plasmodium falciparum FCH/4.</title>
        <authorList>
            <consortium name="The Broad Institute Genome Sequencing Platform"/>
            <consortium name="The Broad Institute Genome Sequencing Center for Infectious Disease"/>
            <person name="Neafsey D."/>
            <person name="Hoffman S."/>
            <person name="Volkman S."/>
            <person name="Rosenthal P."/>
            <person name="Walker B."/>
            <person name="Young S.K."/>
            <person name="Zeng Q."/>
            <person name="Gargeya S."/>
            <person name="Fitzgerald M."/>
            <person name="Haas B."/>
            <person name="Abouelleil A."/>
            <person name="Allen A.W."/>
            <person name="Alvarado L."/>
            <person name="Arachchi H.M."/>
            <person name="Berlin A.M."/>
            <person name="Chapman S.B."/>
            <person name="Gainer-Dewar J."/>
            <person name="Goldberg J."/>
            <person name="Griggs A."/>
            <person name="Gujja S."/>
            <person name="Hansen M."/>
            <person name="Howarth C."/>
            <person name="Imamovic A."/>
            <person name="Ireland A."/>
            <person name="Larimer J."/>
            <person name="McCowan C."/>
            <person name="Murphy C."/>
            <person name="Pearson M."/>
            <person name="Poon T.W."/>
            <person name="Priest M."/>
            <person name="Roberts A."/>
            <person name="Saif S."/>
            <person name="Shea T."/>
            <person name="Sisk P."/>
            <person name="Sykes S."/>
            <person name="Wortman J."/>
            <person name="Nusbaum C."/>
            <person name="Birren B."/>
        </authorList>
    </citation>
    <scope>NUCLEOTIDE SEQUENCE [LARGE SCALE GENOMIC DNA]</scope>
    <source>
        <strain evidence="3 4">FCH/4</strain>
    </source>
</reference>
<dbReference type="OrthoDB" id="10360076at2759"/>
<proteinExistence type="predicted"/>
<name>A0A024VP12_PLAFA</name>
<dbReference type="InterPro" id="IPR019111">
    <property type="entry name" value="PRESA_N"/>
</dbReference>
<feature type="transmembrane region" description="Helical" evidence="1">
    <location>
        <begin position="49"/>
        <end position="70"/>
    </location>
</feature>
<accession>A0A024VP12</accession>
<keyword evidence="1" id="KW-1133">Transmembrane helix</keyword>
<organism evidence="3 4">
    <name type="scientific">Plasmodium falciparum FCH/4</name>
    <dbReference type="NCBI Taxonomy" id="1036724"/>
    <lineage>
        <taxon>Eukaryota</taxon>
        <taxon>Sar</taxon>
        <taxon>Alveolata</taxon>
        <taxon>Apicomplexa</taxon>
        <taxon>Aconoidasida</taxon>
        <taxon>Haemosporida</taxon>
        <taxon>Plasmodiidae</taxon>
        <taxon>Plasmodium</taxon>
        <taxon>Plasmodium (Laverania)</taxon>
    </lineage>
</organism>
<evidence type="ECO:0000313" key="4">
    <source>
        <dbReference type="Proteomes" id="UP000030656"/>
    </source>
</evidence>
<evidence type="ECO:0000259" key="2">
    <source>
        <dbReference type="Pfam" id="PF09687"/>
    </source>
</evidence>
<dbReference type="EMBL" id="KI927929">
    <property type="protein sequence ID" value="ETW30222.1"/>
    <property type="molecule type" value="Genomic_DNA"/>
</dbReference>
<reference evidence="3 4" key="2">
    <citation type="submission" date="2013-02" db="EMBL/GenBank/DDBJ databases">
        <title>The Genome Sequence of Plasmodium falciparum FCH/4.</title>
        <authorList>
            <consortium name="The Broad Institute Genome Sequencing Platform"/>
            <consortium name="The Broad Institute Genome Sequencing Center for Infectious Disease"/>
            <person name="Neafsey D."/>
            <person name="Cheeseman I."/>
            <person name="Volkman S."/>
            <person name="Adams J."/>
            <person name="Walker B."/>
            <person name="Young S.K."/>
            <person name="Zeng Q."/>
            <person name="Gargeya S."/>
            <person name="Fitzgerald M."/>
            <person name="Haas B."/>
            <person name="Abouelleil A."/>
            <person name="Alvarado L."/>
            <person name="Arachchi H.M."/>
            <person name="Berlin A.M."/>
            <person name="Chapman S.B."/>
            <person name="Dewar J."/>
            <person name="Goldberg J."/>
            <person name="Griggs A."/>
            <person name="Gujja S."/>
            <person name="Hansen M."/>
            <person name="Howarth C."/>
            <person name="Imamovic A."/>
            <person name="Larimer J."/>
            <person name="McCowan C."/>
            <person name="Murphy C."/>
            <person name="Neiman D."/>
            <person name="Pearson M."/>
            <person name="Priest M."/>
            <person name="Roberts A."/>
            <person name="Saif S."/>
            <person name="Shea T."/>
            <person name="Sisk P."/>
            <person name="Sykes S."/>
            <person name="Wortman J."/>
            <person name="Nusbaum C."/>
            <person name="Birren B."/>
        </authorList>
    </citation>
    <scope>NUCLEOTIDE SEQUENCE [LARGE SCALE GENOMIC DNA]</scope>
    <source>
        <strain evidence="3 4">FCH/4</strain>
    </source>
</reference>
<dbReference type="Gene3D" id="6.10.280.180">
    <property type="entry name" value="Plasmodium RESA, N-terminal helical domain"/>
    <property type="match status" value="2"/>
</dbReference>
<feature type="domain" description="Plasmodium RESA N-terminal" evidence="2">
    <location>
        <begin position="175"/>
        <end position="295"/>
    </location>
</feature>
<dbReference type="Pfam" id="PF09687">
    <property type="entry name" value="PRESAN"/>
    <property type="match status" value="2"/>
</dbReference>
<protein>
    <recommendedName>
        <fullName evidence="2">Plasmodium RESA N-terminal domain-containing protein</fullName>
    </recommendedName>
</protein>
<dbReference type="PANTHER" id="PTHR36193">
    <property type="entry name" value="PHISTB DOMAIN-CONTAINING RESA-LIKE PROTEIN 1"/>
    <property type="match status" value="1"/>
</dbReference>
<dbReference type="Proteomes" id="UP000030656">
    <property type="component" value="Unassembled WGS sequence"/>
</dbReference>
<sequence length="460" mass="54273">MQFFNKSYRSLLRILLDINNNVKEDYTYGAHVHYNKKKEKKNIRNEHNFLNSPIYISTIIYFIAICYFILLNNECSEDGLFSSHYLNSRFSRILSSANNGNEYDILDLGIPSVFSVFSLSKEEMMTLLKDVYGKTKKVNLSDEEKIIRDIKKYGMSCNYSAIPYIDEFGLVVYNKIDNELDADFNDLDELSETFKDDAYNHWVRVMKNEESKYFQNFVDLSTYYDTLKKENLILDNYKEDKLNECRHIVPLKAQKLIPGLTKIFEDWTKNEILYKREFETLINSVRIAWKALTNYALYEYNDDEDDEDNDDDDEEDKGVYNLKKDETATINKDIKELEEVISVEDITNISLKITSNENNKVAILKNELSDFYRKQCEKHKVKVEGSRGVLKSCYNLIKSELEKLQGSLNKYYLSLLKANVLTKKDAEKYIDNCLDSYDDFRKKMKETCEQKIIKYFNNED</sequence>
<feature type="domain" description="Plasmodium RESA N-terminal" evidence="2">
    <location>
        <begin position="328"/>
        <end position="448"/>
    </location>
</feature>
<dbReference type="PANTHER" id="PTHR36193:SF23">
    <property type="entry name" value="PHISTB DOMAIN-CONTAINING RESA-LIKE PROTEIN 1"/>
    <property type="match status" value="1"/>
</dbReference>
<evidence type="ECO:0000256" key="1">
    <source>
        <dbReference type="SAM" id="Phobius"/>
    </source>
</evidence>
<dbReference type="InterPro" id="IPR044885">
    <property type="entry name" value="PRESA_N_sf"/>
</dbReference>
<keyword evidence="1" id="KW-0812">Transmembrane</keyword>
<gene>
    <name evidence="3" type="ORF">PFFCH_02338</name>
</gene>
<evidence type="ECO:0000313" key="3">
    <source>
        <dbReference type="EMBL" id="ETW30222.1"/>
    </source>
</evidence>